<dbReference type="Proteomes" id="UP000253831">
    <property type="component" value="Unassembled WGS sequence"/>
</dbReference>
<gene>
    <name evidence="1" type="ORF">DVS81_18465</name>
</gene>
<sequence length="93" mass="10172">MRAMPLCQQGRFSPKEKRVLQFAGAQARAACADGYAAAQFAPYPAGIRRITAIADAANLFAMAFAIDTGRALAEWCIDSEDEFIGWVSQSRRK</sequence>
<protein>
    <submittedName>
        <fullName evidence="1">Uncharacterized protein</fullName>
    </submittedName>
</protein>
<accession>A0A369XNY8</accession>
<comment type="caution">
    <text evidence="1">The sequence shown here is derived from an EMBL/GenBank/DDBJ whole genome shotgun (WGS) entry which is preliminary data.</text>
</comment>
<organism evidence="1 2">
    <name type="scientific">Candidatus Accumulibacter meliphilus</name>
    <dbReference type="NCBI Taxonomy" id="2211374"/>
    <lineage>
        <taxon>Bacteria</taxon>
        <taxon>Pseudomonadati</taxon>
        <taxon>Pseudomonadota</taxon>
        <taxon>Betaproteobacteria</taxon>
        <taxon>Candidatus Accumulibacter</taxon>
    </lineage>
</organism>
<evidence type="ECO:0000313" key="2">
    <source>
        <dbReference type="Proteomes" id="UP000253831"/>
    </source>
</evidence>
<evidence type="ECO:0000313" key="1">
    <source>
        <dbReference type="EMBL" id="RDE49098.1"/>
    </source>
</evidence>
<proteinExistence type="predicted"/>
<reference evidence="1 2" key="1">
    <citation type="submission" date="2018-05" db="EMBL/GenBank/DDBJ databases">
        <title>Integrated omic analyses show evidence that a Ca. Accumulibacter phosphatis strain performs denitrification under micro-aerobic conditions.</title>
        <authorList>
            <person name="Camejo P.Y."/>
            <person name="Katherine M.D."/>
            <person name="Daniel N.R."/>
        </authorList>
    </citation>
    <scope>NUCLEOTIDE SEQUENCE [LARGE SCALE GENOMIC DNA]</scope>
    <source>
        <strain evidence="1">UW-LDO-IC</strain>
    </source>
</reference>
<dbReference type="AlphaFoldDB" id="A0A369XNY8"/>
<dbReference type="EMBL" id="QPGA01000057">
    <property type="protein sequence ID" value="RDE49098.1"/>
    <property type="molecule type" value="Genomic_DNA"/>
</dbReference>
<name>A0A369XNY8_9PROT</name>